<dbReference type="EMBL" id="JAAAUY010000057">
    <property type="protein sequence ID" value="KAF9336512.1"/>
    <property type="molecule type" value="Genomic_DNA"/>
</dbReference>
<organism evidence="3 4">
    <name type="scientific">Podila minutissima</name>
    <dbReference type="NCBI Taxonomy" id="64525"/>
    <lineage>
        <taxon>Eukaryota</taxon>
        <taxon>Fungi</taxon>
        <taxon>Fungi incertae sedis</taxon>
        <taxon>Mucoromycota</taxon>
        <taxon>Mortierellomycotina</taxon>
        <taxon>Mortierellomycetes</taxon>
        <taxon>Mortierellales</taxon>
        <taxon>Mortierellaceae</taxon>
        <taxon>Podila</taxon>
    </lineage>
</organism>
<evidence type="ECO:0000256" key="1">
    <source>
        <dbReference type="SAM" id="MobiDB-lite"/>
    </source>
</evidence>
<reference evidence="3" key="1">
    <citation type="journal article" date="2020" name="Fungal Divers.">
        <title>Resolving the Mortierellaceae phylogeny through synthesis of multi-gene phylogenetics and phylogenomics.</title>
        <authorList>
            <person name="Vandepol N."/>
            <person name="Liber J."/>
            <person name="Desiro A."/>
            <person name="Na H."/>
            <person name="Kennedy M."/>
            <person name="Barry K."/>
            <person name="Grigoriev I.V."/>
            <person name="Miller A.N."/>
            <person name="O'Donnell K."/>
            <person name="Stajich J.E."/>
            <person name="Bonito G."/>
        </authorList>
    </citation>
    <scope>NUCLEOTIDE SEQUENCE</scope>
    <source>
        <strain evidence="3">NVP1</strain>
    </source>
</reference>
<dbReference type="AlphaFoldDB" id="A0A9P5VQA1"/>
<feature type="region of interest" description="Disordered" evidence="1">
    <location>
        <begin position="138"/>
        <end position="167"/>
    </location>
</feature>
<keyword evidence="4" id="KW-1185">Reference proteome</keyword>
<evidence type="ECO:0000313" key="4">
    <source>
        <dbReference type="Proteomes" id="UP000696485"/>
    </source>
</evidence>
<dbReference type="Proteomes" id="UP000696485">
    <property type="component" value="Unassembled WGS sequence"/>
</dbReference>
<feature type="chain" id="PRO_5040254166" evidence="2">
    <location>
        <begin position="19"/>
        <end position="195"/>
    </location>
</feature>
<proteinExistence type="predicted"/>
<name>A0A9P5VQA1_9FUNG</name>
<feature type="signal peptide" evidence="2">
    <location>
        <begin position="1"/>
        <end position="18"/>
    </location>
</feature>
<evidence type="ECO:0000313" key="3">
    <source>
        <dbReference type="EMBL" id="KAF9336512.1"/>
    </source>
</evidence>
<keyword evidence="2" id="KW-0732">Signal</keyword>
<feature type="compositionally biased region" description="Low complexity" evidence="1">
    <location>
        <begin position="138"/>
        <end position="152"/>
    </location>
</feature>
<protein>
    <submittedName>
        <fullName evidence="3">Uncharacterized protein</fullName>
    </submittedName>
</protein>
<comment type="caution">
    <text evidence="3">The sequence shown here is derived from an EMBL/GenBank/DDBJ whole genome shotgun (WGS) entry which is preliminary data.</text>
</comment>
<accession>A0A9P5VQA1</accession>
<evidence type="ECO:0000256" key="2">
    <source>
        <dbReference type="SAM" id="SignalP"/>
    </source>
</evidence>
<sequence>MKSITFIAAAAAVATVSAQSAGADEGRLFYSSPISSTVWTAGQNETVSWTNVCKPENKAPLNIVLYLGTGGKNGTEQVQVPNILPIGTLNCLTSKTATVFLPANLTTSDKYAIHVDTEPLQSYSASFTIKGVAPPAAAVPTTGAPAPVTSSAGPASPSQTSAVPAGGKTGNGAGSLKVVGSTVAVVAAAFGALLL</sequence>
<gene>
    <name evidence="3" type="ORF">BG006_008431</name>
</gene>